<name>A0A085UL49_PSESX</name>
<sequence length="62" mass="6610">MLPHYAIGVFFVLTHLVSGLRVVLLAHGAPRLRVNNLWWAGAGASALVSLLIMLGMTGTRLG</sequence>
<protein>
    <submittedName>
        <fullName evidence="2">Uncharacterized protein</fullName>
    </submittedName>
</protein>
<dbReference type="EMBL" id="JPQT01000183">
    <property type="protein sequence ID" value="KFE43912.1"/>
    <property type="molecule type" value="Genomic_DNA"/>
</dbReference>
<keyword evidence="1" id="KW-1133">Transmembrane helix</keyword>
<organism evidence="2 3">
    <name type="scientific">Pseudomonas syringae</name>
    <dbReference type="NCBI Taxonomy" id="317"/>
    <lineage>
        <taxon>Bacteria</taxon>
        <taxon>Pseudomonadati</taxon>
        <taxon>Pseudomonadota</taxon>
        <taxon>Gammaproteobacteria</taxon>
        <taxon>Pseudomonadales</taxon>
        <taxon>Pseudomonadaceae</taxon>
        <taxon>Pseudomonas</taxon>
    </lineage>
</organism>
<evidence type="ECO:0000313" key="3">
    <source>
        <dbReference type="Proteomes" id="UP000028643"/>
    </source>
</evidence>
<dbReference type="Proteomes" id="UP000028643">
    <property type="component" value="Unassembled WGS sequence"/>
</dbReference>
<evidence type="ECO:0000256" key="1">
    <source>
        <dbReference type="SAM" id="Phobius"/>
    </source>
</evidence>
<proteinExistence type="predicted"/>
<dbReference type="AlphaFoldDB" id="A0A085UL49"/>
<dbReference type="PATRIC" id="fig|317.174.peg.6361"/>
<dbReference type="RefSeq" id="WP_047579981.1">
    <property type="nucleotide sequence ID" value="NZ_JPQT01000183.1"/>
</dbReference>
<evidence type="ECO:0000313" key="2">
    <source>
        <dbReference type="EMBL" id="KFE43912.1"/>
    </source>
</evidence>
<keyword evidence="1" id="KW-0812">Transmembrane</keyword>
<reference evidence="2 3" key="1">
    <citation type="submission" date="2014-07" db="EMBL/GenBank/DDBJ databases">
        <title>Draft Genome Sequences of Environmental Pseudomonas syringae strains.</title>
        <authorList>
            <person name="Baltrus D.A."/>
            <person name="Berge O."/>
            <person name="Morris C."/>
        </authorList>
    </citation>
    <scope>NUCLEOTIDE SEQUENCE [LARGE SCALE GENOMIC DNA]</scope>
    <source>
        <strain evidence="2 3">CEB003</strain>
    </source>
</reference>
<feature type="transmembrane region" description="Helical" evidence="1">
    <location>
        <begin position="37"/>
        <end position="56"/>
    </location>
</feature>
<keyword evidence="1" id="KW-0472">Membrane</keyword>
<feature type="transmembrane region" description="Helical" evidence="1">
    <location>
        <begin position="6"/>
        <end position="25"/>
    </location>
</feature>
<accession>A0A085UL49</accession>
<gene>
    <name evidence="2" type="ORF">IV02_31180</name>
</gene>
<comment type="caution">
    <text evidence="2">The sequence shown here is derived from an EMBL/GenBank/DDBJ whole genome shotgun (WGS) entry which is preliminary data.</text>
</comment>